<evidence type="ECO:0000313" key="4">
    <source>
        <dbReference type="RefSeq" id="XP_013401382.1"/>
    </source>
</evidence>
<name>A0A1S3IT56_LINAN</name>
<accession>A0A1S3IT56</accession>
<dbReference type="GeneID" id="106167206"/>
<reference evidence="4" key="1">
    <citation type="submission" date="2025-08" db="UniProtKB">
        <authorList>
            <consortium name="RefSeq"/>
        </authorList>
    </citation>
    <scope>IDENTIFICATION</scope>
    <source>
        <tissue evidence="4">Gonads</tissue>
    </source>
</reference>
<organism evidence="3 4">
    <name type="scientific">Lingula anatina</name>
    <name type="common">Brachiopod</name>
    <name type="synonym">Lingula unguis</name>
    <dbReference type="NCBI Taxonomy" id="7574"/>
    <lineage>
        <taxon>Eukaryota</taxon>
        <taxon>Metazoa</taxon>
        <taxon>Spiralia</taxon>
        <taxon>Lophotrochozoa</taxon>
        <taxon>Brachiopoda</taxon>
        <taxon>Linguliformea</taxon>
        <taxon>Lingulata</taxon>
        <taxon>Lingulida</taxon>
        <taxon>Linguloidea</taxon>
        <taxon>Lingulidae</taxon>
        <taxon>Lingula</taxon>
    </lineage>
</organism>
<feature type="signal peptide" evidence="1">
    <location>
        <begin position="1"/>
        <end position="28"/>
    </location>
</feature>
<evidence type="ECO:0000256" key="1">
    <source>
        <dbReference type="SAM" id="SignalP"/>
    </source>
</evidence>
<keyword evidence="1" id="KW-0732">Signal</keyword>
<dbReference type="KEGG" id="lak:106167206"/>
<feature type="domain" description="Apple" evidence="2">
    <location>
        <begin position="119"/>
        <end position="184"/>
    </location>
</feature>
<dbReference type="Proteomes" id="UP000085678">
    <property type="component" value="Unplaced"/>
</dbReference>
<evidence type="ECO:0000259" key="2">
    <source>
        <dbReference type="Pfam" id="PF00024"/>
    </source>
</evidence>
<proteinExistence type="predicted"/>
<dbReference type="Pfam" id="PF00024">
    <property type="entry name" value="PAN_1"/>
    <property type="match status" value="1"/>
</dbReference>
<sequence length="204" mass="22758">MGGVSRLLSFGSLFSLLMILSRISQCDAQNISEFYYRYDGAHIYGGRPYPGTFHNYIDCMRACHNMSSCLATDWDGIIRSCWFHDAETACGVLMPRPSSISLGKKTACVGDQPLQFYYRYNGYHIKGGEQYLGTFDSSVSCTRLCDGIPSCLATDWNQNSKTCWLHTSLTGCGELMPKQNCISFMKESACPNRNTTADSVLILH</sequence>
<dbReference type="InParanoid" id="A0A1S3IT56"/>
<evidence type="ECO:0000313" key="3">
    <source>
        <dbReference type="Proteomes" id="UP000085678"/>
    </source>
</evidence>
<dbReference type="AlphaFoldDB" id="A0A1S3IT56"/>
<gene>
    <name evidence="4" type="primary">LOC106167206</name>
</gene>
<dbReference type="RefSeq" id="XP_013401382.1">
    <property type="nucleotide sequence ID" value="XM_013545928.1"/>
</dbReference>
<feature type="chain" id="PRO_5010262714" evidence="1">
    <location>
        <begin position="29"/>
        <end position="204"/>
    </location>
</feature>
<dbReference type="InterPro" id="IPR003609">
    <property type="entry name" value="Pan_app"/>
</dbReference>
<keyword evidence="3" id="KW-1185">Reference proteome</keyword>
<dbReference type="Gene3D" id="3.50.4.10">
    <property type="entry name" value="Hepatocyte Growth Factor"/>
    <property type="match status" value="2"/>
</dbReference>
<protein>
    <submittedName>
        <fullName evidence="4">Uncharacterized protein LOC106167206</fullName>
    </submittedName>
</protein>